<feature type="non-terminal residue" evidence="2">
    <location>
        <position position="3174"/>
    </location>
</feature>
<sequence length="3174" mass="323029">MRKYNKKNTTMGGGVEQKSSFKPLIASSLALALGVSVAIAQPTVTGGSIGDSITWTENDGYDTTSTSTITAQGGVTTTLTSTQGIKITNGQNANGTLTISMGNTKNATKFILDLSDVSSEKAFVGNLTVSGSTYDGNRRFQGIFGKDFVGNIILNSGGYTNTDNPSLIFNNGAKLEGNLTVSFEDTYITFSGKNDSDESGKITGGVTKNSSGNLTIDFDSTKGGSIGSFTATNGNSTINNLTYIYNNNGTNANDVVTISGGTNVLNFLDNGVITGNVNFSSGTTTMTNLATINGNIKATAPNSPGRNNYSTLTLSDTVVNGDIILDKYTYYNHWTSIFGVKSANNIKTMGEFNWQQTKKMLIVFSDSDVSVKGNIQSIDEAITELVFSQATSATLQSNDNSAINITANYREQGGASGNYSKNVLVFGANTTAKIGTMSSSGDYGWSPSPGYSFNALSFNDDTANLASINKMTSTRSYNIVGKNLMTYNSSNSSITYNTALFGDGGYRQTHFNGSVTEFVKSTHSASGTFTFGDNSADTVPDAIVANLEGKNYINANGTTTIKGNILSSVTSSSGATSGHNNLIVLTGTSATLGEDSKAISIKVNNGGSYSVYSNNTLLLGATTNTLKLSELSVTTGWPVYGDKTKNFNALSINSGTTTANIQTISSSYGSNIIGKDLIIQGDSSGSGSGYNTALFTGSNNGEIKSSFATTFMSNVYTAAGTYTLGDITANDNGTNYINVNTFTISSLNANGGSNHIGFTANSQVTGSISKSNSGANNFTYLADNATLTLQGSTNAISTLTAYAPSTRASATSTLTIDGTTQANNTTIDSVINGGNLVVNFNGQGTDKSATLKISSLTGDTLKAITLGDSSTNNTLDLTALRNTTISEAISVGASQGLNINLTNTALTTNGWSNAGTSVINVNGSATANSTLKGGNVELTSLNLNATTSTSMTLQNTSTTIGTLTSSSSSTNGNTLALGFSSPSITTQTNDVSATITNKVDGSNLTLVFNGGEDRSTSLTLNSGDNTFKALSLGSNQSTHNTLILNNGKTTIEGNISVGNSATQEIAFNLANGTELALTGGLTKGDNGFANLNVLANSSATLSGGGVGLTNLNMGLDTSASSLTFKNTTTTIGTLTSNATATQINTLIMGEGSSNVTVNNTAKGTKFNLTYNDGTTNGAKTFTLTGGENAIKEILVSDSGANTLSVTGGSTTIDTITAENNNFTLALSSNTDASNPSSTLVTVNSAISGGNVTFSDGINPADQLHFSTLLLKGANTIDSMTTSATNAKLVMQDTATADIADFTFGPSGGYMLLGFEGSGDSTITLGGNGTTVGAGQTLGISIGGRGQRAIKVLAKEGQSISFGSGSTLVVDFQRTQAGDNITATLGNNSGFTIDSGSNSIINLYGGEGQSRLDGSITLSGGTNTINFLDTATMGTDVITLTNGTNIINVYGAESAEKAITGTMGVSQIGNVDNTINLYDYSTLKLTNGNDIGELKTTANNTLNFLGDNATLQGGFGLGSGGSGTATINVGSNNTTTGISGLITGDVSDASVIFKGTLDNGDSSKLTLKGATNTLTGLTTNSTNAILVLDASQGDITTTLKTGDLRIDANKSITIALHSTKTSNNDATFNVSNGNIVVYGTLGIAISGDGEGNRSITANGGAQPNFQDGSTLRVDFLSGSKGSATLGGENSFTIGSGRNSEINFYAGSTATLAGGGLILDGGSNTVNFYGNATLGQIQLQRGNNTINVKEGVTAKIESTDSTLGSVTNTINLDANSILQLEAGTNTNNADGSIVTTQANTLNFNGSNATLKGGFGLDTSGGVNSGVKAQINVKNTGALITGDVSNADVEFSEVSGSTLTLQGATNTLNALGSTNTNITGTIILDAKTSAVSATITSAVAATSSVGLKFGAGGNEKTFTFSASGNNLSGVEFDEGGSTNNKLAFINNNNTITSAFSLQREQGLTIALGDSNTNSGTDQSVNQISLALTGGFSKGEGSATLRVEGQNTADALISGGDISVNSLTLDATTSASLTLQNSSVSIGTLTAQSANNTLKLDASNDAVSTTIANTLEGDQLTIALAGSQNYTATLNLNGANNTIYTLSLSEANNFLVLNNGLTTFSNDVNVDVDKNITFNLANSTTLAFEGDNTFESSGNATFNIQGASIAINGAITTNGGTTTLALIDGSSLTLNDGVSTSGGNTNINFTGTSSVIGDFSTDTSNSVTTAINLSANANGSITGDISNSNSATTTLTYGNNASLTLRNGTQGISTLTLSANNSTSTLNLSNQAETTIGNALTLDNSKNLNVNIDNTSSLTLADLTTSSGAFNASGNGSLTATSIASSSTSGSNTINVGTLTLSGNLTATQGAQNNITADTLSIGAIVTNANTADSNKNTITANTATFLGNITAGADGEGWLSQNFITVNGNVTFSNNSATIQAKNIGNTNTEKTNILKFGGKVEGTIAELTALTLNSNQTKTKNILSFDGNDTSTLTITNINIITADGNNKTYASGNTYIGKNLTSGSGENLALSFNESNWSSSNYTANLNLTVTGTILSKRGGTKNFINVASLTAGTITNDGSTNNIATSGNFTASTIQSSWGGTNNIIIGGNAEIGTIGVTAGNGGNTNTNNITFYGANTQSVVKGDISALTSTISKNNLTLSGSNATLTLEGKDTEATTHAITTFNASGANTTLVLDNSKVTTGAMSTTISTLSNGANLTATLKGNGSSKEATLALNGGTLKALTLGEGSTGNILDLSNATSALSITNQVNVGNNQDLTIKLKNTTLALNGGLNTSGNGSKIELVGDDTNTSNATLTGGAVALSNLALSATTSNTLTISSSSAVIDSISASGTTSNTIALNGTRTTINSAIDVNDSGNKPLSFNVTNSTLVFGSSDNTITSLTSNGGLVDLSAGVKPQTPYAMARSVALASNGASARNTLTINDTFTGEATFKLYASQTQSDRVVFGATQASQPNATLPIVDSADDSQPTTPSPTGVAIISITGGNDVFSITESDKVIVATRTDDSVEIVGGESYIGGAKVGVTIGAMSDDANTFIIKNAIEIEADPIYQEVASSALAVNYDLYLANFNSLNKRMGELRDNDHNQGVWARVFGGNMSNDFGAGSKTDYLTAQAGYDYSLSVGENARNFMGIALAYGTSSTKGNSSYASNSNNAGLSLDKV</sequence>
<dbReference type="EMBL" id="NXLV01000024">
    <property type="protein sequence ID" value="RDU68749.1"/>
    <property type="molecule type" value="Genomic_DNA"/>
</dbReference>
<gene>
    <name evidence="2" type="ORF">CQA58_08065</name>
</gene>
<dbReference type="SUPFAM" id="SSF103515">
    <property type="entry name" value="Autotransporter"/>
    <property type="match status" value="1"/>
</dbReference>
<feature type="signal peptide" evidence="1">
    <location>
        <begin position="1"/>
        <end position="40"/>
    </location>
</feature>
<proteinExistence type="predicted"/>
<accession>A0A3D8ITX8</accession>
<keyword evidence="3" id="KW-1185">Reference proteome</keyword>
<evidence type="ECO:0000313" key="2">
    <source>
        <dbReference type="EMBL" id="RDU68749.1"/>
    </source>
</evidence>
<name>A0A3D8ITX8_9HELI</name>
<dbReference type="OrthoDB" id="5330682at2"/>
<keyword evidence="1" id="KW-0732">Signal</keyword>
<organism evidence="2 3">
    <name type="scientific">Helicobacter brantae</name>
    <dbReference type="NCBI Taxonomy" id="375927"/>
    <lineage>
        <taxon>Bacteria</taxon>
        <taxon>Pseudomonadati</taxon>
        <taxon>Campylobacterota</taxon>
        <taxon>Epsilonproteobacteria</taxon>
        <taxon>Campylobacterales</taxon>
        <taxon>Helicobacteraceae</taxon>
        <taxon>Helicobacter</taxon>
    </lineage>
</organism>
<evidence type="ECO:0008006" key="4">
    <source>
        <dbReference type="Google" id="ProtNLM"/>
    </source>
</evidence>
<comment type="caution">
    <text evidence="2">The sequence shown here is derived from an EMBL/GenBank/DDBJ whole genome shotgun (WGS) entry which is preliminary data.</text>
</comment>
<dbReference type="InterPro" id="IPR036709">
    <property type="entry name" value="Autotransporte_beta_dom_sf"/>
</dbReference>
<feature type="chain" id="PRO_5017674741" description="Autotransporter domain-containing protein" evidence="1">
    <location>
        <begin position="41"/>
        <end position="3174"/>
    </location>
</feature>
<protein>
    <recommendedName>
        <fullName evidence="4">Autotransporter domain-containing protein</fullName>
    </recommendedName>
</protein>
<evidence type="ECO:0000256" key="1">
    <source>
        <dbReference type="SAM" id="SignalP"/>
    </source>
</evidence>
<dbReference type="RefSeq" id="WP_147288634.1">
    <property type="nucleotide sequence ID" value="NZ_NXLV01000024.1"/>
</dbReference>
<reference evidence="2 3" key="1">
    <citation type="submission" date="2018-04" db="EMBL/GenBank/DDBJ databases">
        <title>Novel Campyloabacter and Helicobacter Species and Strains.</title>
        <authorList>
            <person name="Mannion A.J."/>
            <person name="Shen Z."/>
            <person name="Fox J.G."/>
        </authorList>
    </citation>
    <scope>NUCLEOTIDE SEQUENCE [LARGE SCALE GENOMIC DNA]</scope>
    <source>
        <strain evidence="2 3">MIT 04-9366</strain>
    </source>
</reference>
<dbReference type="Proteomes" id="UP000257045">
    <property type="component" value="Unassembled WGS sequence"/>
</dbReference>
<evidence type="ECO:0000313" key="3">
    <source>
        <dbReference type="Proteomes" id="UP000257045"/>
    </source>
</evidence>